<feature type="region of interest" description="Disordered" evidence="1">
    <location>
        <begin position="911"/>
        <end position="1043"/>
    </location>
</feature>
<dbReference type="EMBL" id="RSCE01000014">
    <property type="protein sequence ID" value="RSH77777.1"/>
    <property type="molecule type" value="Genomic_DNA"/>
</dbReference>
<feature type="compositionally biased region" description="Low complexity" evidence="1">
    <location>
        <begin position="915"/>
        <end position="926"/>
    </location>
</feature>
<proteinExistence type="predicted"/>
<dbReference type="AlphaFoldDB" id="A0A427XG84"/>
<feature type="compositionally biased region" description="Low complexity" evidence="1">
    <location>
        <begin position="53"/>
        <end position="63"/>
    </location>
</feature>
<feature type="region of interest" description="Disordered" evidence="1">
    <location>
        <begin position="320"/>
        <end position="675"/>
    </location>
</feature>
<evidence type="ECO:0000313" key="2">
    <source>
        <dbReference type="EMBL" id="RSH77777.1"/>
    </source>
</evidence>
<name>A0A427XG84_9TREE</name>
<feature type="compositionally biased region" description="Polar residues" evidence="1">
    <location>
        <begin position="978"/>
        <end position="1003"/>
    </location>
</feature>
<feature type="compositionally biased region" description="Polar residues" evidence="1">
    <location>
        <begin position="1034"/>
        <end position="1043"/>
    </location>
</feature>
<feature type="compositionally biased region" description="Basic residues" evidence="1">
    <location>
        <begin position="590"/>
        <end position="602"/>
    </location>
</feature>
<evidence type="ECO:0000256" key="1">
    <source>
        <dbReference type="SAM" id="MobiDB-lite"/>
    </source>
</evidence>
<protein>
    <submittedName>
        <fullName evidence="2">Uncharacterized protein</fullName>
    </submittedName>
</protein>
<feature type="region of interest" description="Disordered" evidence="1">
    <location>
        <begin position="223"/>
        <end position="307"/>
    </location>
</feature>
<feature type="compositionally biased region" description="Low complexity" evidence="1">
    <location>
        <begin position="431"/>
        <end position="447"/>
    </location>
</feature>
<feature type="compositionally biased region" description="Basic and acidic residues" evidence="1">
    <location>
        <begin position="928"/>
        <end position="939"/>
    </location>
</feature>
<dbReference type="OrthoDB" id="2596859at2759"/>
<dbReference type="GeneID" id="39587379"/>
<evidence type="ECO:0000313" key="3">
    <source>
        <dbReference type="Proteomes" id="UP000279236"/>
    </source>
</evidence>
<comment type="caution">
    <text evidence="2">The sequence shown here is derived from an EMBL/GenBank/DDBJ whole genome shotgun (WGS) entry which is preliminary data.</text>
</comment>
<sequence length="1043" mass="111821">MSAVALAPVASSSIMFAQPPHHQRRASDAISRSSWAAEDNEPIPWGGDQTSMPAGPSAAASSSRQTPPVVMVWRSAPMQHLSASTINDAPHSHSRSASIVSMGMNGLPSRSRVSMDALPGDGYDSDDDHHTITPSSSTASLPTMMFDDDNIRSPHPASAITPSSSKRPVGLGLTAVLDNGREWPPREEEADSDEDEVVDQHEMDSYMASHRAPVDAKLRSMPGVVGLGDGWAGGPQPKPKRRGWFRRGGKKDEPLPDAADPLALWATGSASSEPKTPTASSTPMPPLAPAAPQLCSNDQDAADAQAKWWKSRKNLFSSSQRVLPTLHSDSSPDRAQPSSTTTTTRPPSSSKTRGLLTRSRLNFGSMVDLRRTEARECPSAPLAPASPPYMQPAAKRHSVAGFLRKAPPHPLELSHGNGSTAASKSQPVGISASSSQPSLSPSPLSHHPILRQAYARSESHLAGAPTSPGNAPRPAPLIINSGAFVNTAPMPLWRPPMMSPTPLLEVEEEDEDEHDTPESTDRPVLKRSATFGDEDECAAQKKESAPPVMSPINGSPVETQRALSVSTAYSHPGARDTTSPMPPPSSFLGRIKHALSKGRGRPGKANSLKSAGSPMVPQSPRSFQSEIPATPHRDTLAPQPRSVGRGLRPRSRLFSRRREEVTPVPMVKPTALSKEVPTNLQAVDLTPRMFSPVEFKRSPPRQKQQRTLSRHVVESMVNLSASRNEFADDKDVFGSDRLRTKRTSWAAPLPVGMEDEDEADESTSRLEKRSSRVSISRFKSNKPRPALGHVFPRPPTEMQQPPSLHWAFPGSYSTPMLHKFGGSTLSLALDISAENNDVNSLADIAESPATQDKVAPRERAISATIATLTARQPVPVRSGNVRRRTIPVNMDNLNSSSESLTLPSCSIVDFPLPPSSSSGDVSSPDPDAIEHLRTPRDPRTYPTLHGEYYRRQAAVDSGDSSEESAGSASSKRLRKAPSWSTCMTSTQDTATPLATPTSVTSASDDAARCGSFGSLTAVSEGEHRTSYMSKRASVATTPTPIVA</sequence>
<feature type="compositionally biased region" description="Polar residues" evidence="1">
    <location>
        <begin position="552"/>
        <end position="569"/>
    </location>
</feature>
<feature type="compositionally biased region" description="Polar residues" evidence="1">
    <location>
        <begin position="416"/>
        <end position="428"/>
    </location>
</feature>
<organism evidence="2 3">
    <name type="scientific">Apiotrichum porosum</name>
    <dbReference type="NCBI Taxonomy" id="105984"/>
    <lineage>
        <taxon>Eukaryota</taxon>
        <taxon>Fungi</taxon>
        <taxon>Dikarya</taxon>
        <taxon>Basidiomycota</taxon>
        <taxon>Agaricomycotina</taxon>
        <taxon>Tremellomycetes</taxon>
        <taxon>Trichosporonales</taxon>
        <taxon>Trichosporonaceae</taxon>
        <taxon>Apiotrichum</taxon>
    </lineage>
</organism>
<feature type="compositionally biased region" description="Polar residues" evidence="1">
    <location>
        <begin position="132"/>
        <end position="141"/>
    </location>
</feature>
<dbReference type="RefSeq" id="XP_028472924.1">
    <property type="nucleotide sequence ID" value="XM_028618557.1"/>
</dbReference>
<feature type="compositionally biased region" description="Basic residues" evidence="1">
    <location>
        <begin position="238"/>
        <end position="249"/>
    </location>
</feature>
<accession>A0A427XG84</accession>
<gene>
    <name evidence="2" type="ORF">EHS24_002836</name>
</gene>
<dbReference type="Proteomes" id="UP000279236">
    <property type="component" value="Unassembled WGS sequence"/>
</dbReference>
<feature type="region of interest" description="Disordered" evidence="1">
    <location>
        <begin position="1"/>
        <end position="67"/>
    </location>
</feature>
<keyword evidence="3" id="KW-1185">Reference proteome</keyword>
<reference evidence="2 3" key="1">
    <citation type="submission" date="2018-11" db="EMBL/GenBank/DDBJ databases">
        <title>Genome sequence of Apiotrichum porosum DSM 27194.</title>
        <authorList>
            <person name="Aliyu H."/>
            <person name="Gorte O."/>
            <person name="Ochsenreither K."/>
        </authorList>
    </citation>
    <scope>NUCLEOTIDE SEQUENCE [LARGE SCALE GENOMIC DNA]</scope>
    <source>
        <strain evidence="2 3">DSM 27194</strain>
    </source>
</reference>
<feature type="compositionally biased region" description="Low complexity" evidence="1">
    <location>
        <begin position="1"/>
        <end position="13"/>
    </location>
</feature>
<feature type="region of interest" description="Disordered" evidence="1">
    <location>
        <begin position="121"/>
        <end position="202"/>
    </location>
</feature>
<feature type="compositionally biased region" description="Acidic residues" evidence="1">
    <location>
        <begin position="505"/>
        <end position="515"/>
    </location>
</feature>
<feature type="compositionally biased region" description="Low complexity" evidence="1">
    <location>
        <begin position="337"/>
        <end position="350"/>
    </location>
</feature>
<feature type="region of interest" description="Disordered" evidence="1">
    <location>
        <begin position="749"/>
        <end position="801"/>
    </location>
</feature>
<feature type="compositionally biased region" description="Acidic residues" evidence="1">
    <location>
        <begin position="188"/>
        <end position="197"/>
    </location>
</feature>